<proteinExistence type="predicted"/>
<evidence type="ECO:0000256" key="1">
    <source>
        <dbReference type="PROSITE-ProRule" id="PRU00176"/>
    </source>
</evidence>
<feature type="compositionally biased region" description="Basic and acidic residues" evidence="2">
    <location>
        <begin position="661"/>
        <end position="676"/>
    </location>
</feature>
<feature type="region of interest" description="Disordered" evidence="2">
    <location>
        <begin position="655"/>
        <end position="676"/>
    </location>
</feature>
<organism evidence="4 5">
    <name type="scientific">Glutinoglossum americanum</name>
    <dbReference type="NCBI Taxonomy" id="1670608"/>
    <lineage>
        <taxon>Eukaryota</taxon>
        <taxon>Fungi</taxon>
        <taxon>Dikarya</taxon>
        <taxon>Ascomycota</taxon>
        <taxon>Pezizomycotina</taxon>
        <taxon>Geoglossomycetes</taxon>
        <taxon>Geoglossales</taxon>
        <taxon>Geoglossaceae</taxon>
        <taxon>Glutinoglossum</taxon>
    </lineage>
</organism>
<feature type="region of interest" description="Disordered" evidence="2">
    <location>
        <begin position="617"/>
        <end position="642"/>
    </location>
</feature>
<dbReference type="PROSITE" id="PS50102">
    <property type="entry name" value="RRM"/>
    <property type="match status" value="1"/>
</dbReference>
<evidence type="ECO:0000313" key="5">
    <source>
        <dbReference type="Proteomes" id="UP000698800"/>
    </source>
</evidence>
<dbReference type="GO" id="GO:0003723">
    <property type="term" value="F:RNA binding"/>
    <property type="evidence" value="ECO:0007669"/>
    <property type="project" value="UniProtKB-UniRule"/>
</dbReference>
<dbReference type="Proteomes" id="UP000698800">
    <property type="component" value="Unassembled WGS sequence"/>
</dbReference>
<dbReference type="AlphaFoldDB" id="A0A9P8KZ98"/>
<dbReference type="Pfam" id="PF04059">
    <property type="entry name" value="RRM_2"/>
    <property type="match status" value="1"/>
</dbReference>
<feature type="compositionally biased region" description="Polar residues" evidence="2">
    <location>
        <begin position="28"/>
        <end position="39"/>
    </location>
</feature>
<sequence length="725" mass="80577">MESNNQFGLSSSPHSSNGAEVNSHHGSPETSLSAFSSEQPPVSFAEGTAVATYALNAAHFLPGFLTNPSAAHPPQILQLGNGSQFPESMHDPFVGNVSSLVMREQKLSPTASAFQPFGSTSVGQGAPITDTASRARDFLKATIASSSPRNNLPLRLGIENSTRYLIISNIDKATAPKELREFFTAREFPSLKGLETLKLSSAGIIYLGFWDIRDAEKAFRKAETEGPEWDVEYYSRVQYAQVLTQTTAFVSAYESQLLVTAVFRGSSDTFDAAGIQHMLQEALARFGDMKSYQNLNDNEPGVVRIVVEFFDTRESDDALQALKNYKFQSCILSTCVYEPDCAAYSPALYHTLEGGSGGTPQTDMEIAMHQLGLRDRRPSKDSAFASREGSLGGFSNGFGVRLSPTGRSQLPPDEPSAWSSLPGLPGTVIPRRRGRTEAYPPSFGNGRYWEDYRNNQGIVSLGVHGVIGQERGLLRQSSDYLPSRYSGQNRGTHNRVVARHDQDYTAGHHNVVDIERIRRGLDVRTTAMLKEIVDETSAGKYDFMYLRIDFANNCNLSKPELVGAGKHDMPFVSNFALRAAAYHKIGTGSIVTKLRRSHMRGKDCLVQKFRNSSVMLEHPSFRPKATGQEDEFPGPDNPSKMRRSVENAEHVGLFAPRAGQHFRDEQRRRRSQYDRGTRLAEMEEAYDYDAQDQFDEDYYQQSLRYGIFENGRGNSRRAGRFDGRY</sequence>
<feature type="compositionally biased region" description="Polar residues" evidence="2">
    <location>
        <begin position="1"/>
        <end position="21"/>
    </location>
</feature>
<reference evidence="4" key="1">
    <citation type="submission" date="2021-03" db="EMBL/GenBank/DDBJ databases">
        <title>Comparative genomics and phylogenomic investigation of the class Geoglossomycetes provide insights into ecological specialization and systematics.</title>
        <authorList>
            <person name="Melie T."/>
            <person name="Pirro S."/>
            <person name="Miller A.N."/>
            <person name="Quandt A."/>
        </authorList>
    </citation>
    <scope>NUCLEOTIDE SEQUENCE</scope>
    <source>
        <strain evidence="4">GBOQ0MN5Z8</strain>
    </source>
</reference>
<accession>A0A9P8KZ98</accession>
<keyword evidence="5" id="KW-1185">Reference proteome</keyword>
<evidence type="ECO:0000256" key="2">
    <source>
        <dbReference type="SAM" id="MobiDB-lite"/>
    </source>
</evidence>
<feature type="region of interest" description="Disordered" evidence="2">
    <location>
        <begin position="1"/>
        <end position="39"/>
    </location>
</feature>
<keyword evidence="1" id="KW-0694">RNA-binding</keyword>
<dbReference type="InterPro" id="IPR000504">
    <property type="entry name" value="RRM_dom"/>
</dbReference>
<protein>
    <recommendedName>
        <fullName evidence="3">RRM domain-containing protein</fullName>
    </recommendedName>
</protein>
<evidence type="ECO:0000259" key="3">
    <source>
        <dbReference type="PROSITE" id="PS50102"/>
    </source>
</evidence>
<feature type="domain" description="RRM" evidence="3">
    <location>
        <begin position="163"/>
        <end position="242"/>
    </location>
</feature>
<name>A0A9P8KZ98_9PEZI</name>
<gene>
    <name evidence="4" type="ORF">FGG08_004675</name>
</gene>
<dbReference type="InterPro" id="IPR007201">
    <property type="entry name" value="Mei2-like_Rrm_C"/>
</dbReference>
<evidence type="ECO:0000313" key="4">
    <source>
        <dbReference type="EMBL" id="KAH0538723.1"/>
    </source>
</evidence>
<feature type="region of interest" description="Disordered" evidence="2">
    <location>
        <begin position="406"/>
        <end position="437"/>
    </location>
</feature>
<dbReference type="EMBL" id="JAGHQL010000098">
    <property type="protein sequence ID" value="KAH0538723.1"/>
    <property type="molecule type" value="Genomic_DNA"/>
</dbReference>
<dbReference type="OrthoDB" id="417481at2759"/>
<comment type="caution">
    <text evidence="4">The sequence shown here is derived from an EMBL/GenBank/DDBJ whole genome shotgun (WGS) entry which is preliminary data.</text>
</comment>